<dbReference type="InterPro" id="IPR011990">
    <property type="entry name" value="TPR-like_helical_dom_sf"/>
</dbReference>
<evidence type="ECO:0000313" key="3">
    <source>
        <dbReference type="EMBL" id="WGH78862.1"/>
    </source>
</evidence>
<accession>A0ABY8LC17</accession>
<dbReference type="Pfam" id="PF14559">
    <property type="entry name" value="TPR_19"/>
    <property type="match status" value="1"/>
</dbReference>
<organism evidence="3 4">
    <name type="scientific">Jannaschia ovalis</name>
    <dbReference type="NCBI Taxonomy" id="3038773"/>
    <lineage>
        <taxon>Bacteria</taxon>
        <taxon>Pseudomonadati</taxon>
        <taxon>Pseudomonadota</taxon>
        <taxon>Alphaproteobacteria</taxon>
        <taxon>Rhodobacterales</taxon>
        <taxon>Roseobacteraceae</taxon>
        <taxon>Jannaschia</taxon>
    </lineage>
</organism>
<feature type="chain" id="PRO_5047037997" evidence="2">
    <location>
        <begin position="20"/>
        <end position="174"/>
    </location>
</feature>
<name>A0ABY8LC17_9RHOB</name>
<dbReference type="EMBL" id="CP122537">
    <property type="protein sequence ID" value="WGH78862.1"/>
    <property type="molecule type" value="Genomic_DNA"/>
</dbReference>
<keyword evidence="2" id="KW-0732">Signal</keyword>
<reference evidence="3 4" key="1">
    <citation type="submission" date="2023-04" db="EMBL/GenBank/DDBJ databases">
        <title>Jannaschia ovalis sp. nov., a marine bacterium isolated from sea tidal flat.</title>
        <authorList>
            <person name="Kwon D.Y."/>
            <person name="Kim J.-J."/>
        </authorList>
    </citation>
    <scope>NUCLEOTIDE SEQUENCE [LARGE SCALE GENOMIC DNA]</scope>
    <source>
        <strain evidence="3 4">GRR-S6-38</strain>
    </source>
</reference>
<proteinExistence type="predicted"/>
<dbReference type="PROSITE" id="PS50005">
    <property type="entry name" value="TPR"/>
    <property type="match status" value="1"/>
</dbReference>
<dbReference type="RefSeq" id="WP_279965613.1">
    <property type="nucleotide sequence ID" value="NZ_CP122537.1"/>
</dbReference>
<dbReference type="InterPro" id="IPR019734">
    <property type="entry name" value="TPR_rpt"/>
</dbReference>
<keyword evidence="1" id="KW-0802">TPR repeat</keyword>
<evidence type="ECO:0000256" key="1">
    <source>
        <dbReference type="PROSITE-ProRule" id="PRU00339"/>
    </source>
</evidence>
<dbReference type="Gene3D" id="1.25.40.10">
    <property type="entry name" value="Tetratricopeptide repeat domain"/>
    <property type="match status" value="1"/>
</dbReference>
<feature type="signal peptide" evidence="2">
    <location>
        <begin position="1"/>
        <end position="19"/>
    </location>
</feature>
<dbReference type="Proteomes" id="UP001243420">
    <property type="component" value="Chromosome"/>
</dbReference>
<evidence type="ECO:0000256" key="2">
    <source>
        <dbReference type="SAM" id="SignalP"/>
    </source>
</evidence>
<gene>
    <name evidence="3" type="ORF">P8627_00965</name>
</gene>
<evidence type="ECO:0000313" key="4">
    <source>
        <dbReference type="Proteomes" id="UP001243420"/>
    </source>
</evidence>
<keyword evidence="4" id="KW-1185">Reference proteome</keyword>
<sequence>MKIVSLAALATLLPLAAFAAGSEPATQTQTSADCTGAQVWDADKGACVDPQSSSLDDATRIEAARELASFGRPEDALRVLAALDAPETTDALTVRGFATRKAGDLPRAMVFYEAALSLDPQNFLARSYMGQGLAEAGRIDAARLQLAMIREAGGRGTYPERMLARTVETGRAAY</sequence>
<dbReference type="SUPFAM" id="SSF48452">
    <property type="entry name" value="TPR-like"/>
    <property type="match status" value="1"/>
</dbReference>
<protein>
    <submittedName>
        <fullName evidence="3">Tetratricopeptide repeat protein</fullName>
    </submittedName>
</protein>
<feature type="repeat" description="TPR" evidence="1">
    <location>
        <begin position="89"/>
        <end position="122"/>
    </location>
</feature>